<gene>
    <name evidence="2" type="ORF">SLY_0500</name>
</gene>
<proteinExistence type="predicted"/>
<dbReference type="EMBL" id="CP002548">
    <property type="protein sequence ID" value="AGL90420.1"/>
    <property type="molecule type" value="Genomic_DNA"/>
</dbReference>
<keyword evidence="1" id="KW-0472">Membrane</keyword>
<dbReference type="Proteomes" id="UP000013941">
    <property type="component" value="Chromosome"/>
</dbReference>
<dbReference type="AlphaFoldDB" id="R4RM66"/>
<sequence length="40" mass="5077">MHFFFLTFFFENFVLLFFYVYVYEKINYFLSSNCQIIINN</sequence>
<keyword evidence="1" id="KW-0812">Transmembrane</keyword>
<evidence type="ECO:0000313" key="2">
    <source>
        <dbReference type="EMBL" id="AGL90420.1"/>
    </source>
</evidence>
<reference evidence="2 3" key="1">
    <citation type="journal article" date="2013" name="BMC Genomics">
        <title>Comparison of the complete genome sequence of two closely related isolates of 'Candidatus Phytoplasma australiense' reveals genome plasticity.</title>
        <authorList>
            <person name="Andersen M.T."/>
            <person name="Liefting L.W."/>
            <person name="Havukkala I."/>
            <person name="Beever R.E."/>
        </authorList>
    </citation>
    <scope>NUCLEOTIDE SEQUENCE [LARGE SCALE GENOMIC DNA]</scope>
    <source>
        <strain evidence="2 3">NZSb11</strain>
    </source>
</reference>
<feature type="transmembrane region" description="Helical" evidence="1">
    <location>
        <begin position="6"/>
        <end position="23"/>
    </location>
</feature>
<evidence type="ECO:0000256" key="1">
    <source>
        <dbReference type="SAM" id="Phobius"/>
    </source>
</evidence>
<dbReference type="KEGG" id="nzs:SLY_0500"/>
<accession>R4RM66</accession>
<keyword evidence="1" id="KW-1133">Transmembrane helix</keyword>
<name>R4RM66_PHYAS</name>
<protein>
    <submittedName>
        <fullName evidence="2">Uncharacterized protein</fullName>
    </submittedName>
</protein>
<dbReference type="HOGENOM" id="CLU_3297218_0_0_14"/>
<keyword evidence="3" id="KW-1185">Reference proteome</keyword>
<organism evidence="2 3">
    <name type="scientific">Strawberry lethal yellows phytoplasma (CPA) str. NZSb11</name>
    <dbReference type="NCBI Taxonomy" id="980422"/>
    <lineage>
        <taxon>Bacteria</taxon>
        <taxon>Bacillati</taxon>
        <taxon>Mycoplasmatota</taxon>
        <taxon>Mollicutes</taxon>
        <taxon>Acholeplasmatales</taxon>
        <taxon>Acholeplasmataceae</taxon>
        <taxon>Candidatus Phytoplasma</taxon>
        <taxon>16SrXII (Stolbur group)</taxon>
    </lineage>
</organism>
<evidence type="ECO:0000313" key="3">
    <source>
        <dbReference type="Proteomes" id="UP000013941"/>
    </source>
</evidence>